<evidence type="ECO:0000256" key="2">
    <source>
        <dbReference type="ARBA" id="ARBA00022553"/>
    </source>
</evidence>
<feature type="compositionally biased region" description="Acidic residues" evidence="3">
    <location>
        <begin position="22"/>
        <end position="37"/>
    </location>
</feature>
<keyword evidence="2" id="KW-0597">Phosphoprotein</keyword>
<dbReference type="PANTHER" id="PTHR46052:SF1">
    <property type="entry name" value="PHOSDUCIN-LIKE PROTEIN"/>
    <property type="match status" value="1"/>
</dbReference>
<evidence type="ECO:0000259" key="4">
    <source>
        <dbReference type="Pfam" id="PF02114"/>
    </source>
</evidence>
<dbReference type="InterPro" id="IPR024253">
    <property type="entry name" value="Phosducin_thioredoxin-like_dom"/>
</dbReference>
<evidence type="ECO:0000313" key="6">
    <source>
        <dbReference type="RefSeq" id="XP_005095941.1"/>
    </source>
</evidence>
<dbReference type="Proteomes" id="UP000694888">
    <property type="component" value="Unplaced"/>
</dbReference>
<feature type="domain" description="Phosducin" evidence="4">
    <location>
        <begin position="50"/>
        <end position="279"/>
    </location>
</feature>
<dbReference type="SUPFAM" id="SSF52833">
    <property type="entry name" value="Thioredoxin-like"/>
    <property type="match status" value="1"/>
</dbReference>
<dbReference type="PANTHER" id="PTHR46052">
    <property type="entry name" value="PHOSDUCIN-LIKE PROTEIN"/>
    <property type="match status" value="1"/>
</dbReference>
<evidence type="ECO:0000313" key="7">
    <source>
        <dbReference type="RefSeq" id="XP_005095942.1"/>
    </source>
</evidence>
<dbReference type="Pfam" id="PF02114">
    <property type="entry name" value="Phosducin"/>
    <property type="match status" value="1"/>
</dbReference>
<name>A0ABM0JKN4_APLCA</name>
<organism evidence="5 6">
    <name type="scientific">Aplysia californica</name>
    <name type="common">California sea hare</name>
    <dbReference type="NCBI Taxonomy" id="6500"/>
    <lineage>
        <taxon>Eukaryota</taxon>
        <taxon>Metazoa</taxon>
        <taxon>Spiralia</taxon>
        <taxon>Lophotrochozoa</taxon>
        <taxon>Mollusca</taxon>
        <taxon>Gastropoda</taxon>
        <taxon>Heterobranchia</taxon>
        <taxon>Euthyneura</taxon>
        <taxon>Tectipleura</taxon>
        <taxon>Aplysiida</taxon>
        <taxon>Aplysioidea</taxon>
        <taxon>Aplysiidae</taxon>
        <taxon>Aplysia</taxon>
    </lineage>
</organism>
<evidence type="ECO:0000256" key="1">
    <source>
        <dbReference type="ARBA" id="ARBA00009686"/>
    </source>
</evidence>
<proteinExistence type="inferred from homology"/>
<dbReference type="InterPro" id="IPR051499">
    <property type="entry name" value="Phosducin-like_reg"/>
</dbReference>
<feature type="region of interest" description="Disordered" evidence="3">
    <location>
        <begin position="16"/>
        <end position="67"/>
    </location>
</feature>
<comment type="similarity">
    <text evidence="1">Belongs to the phosducin family.</text>
</comment>
<reference evidence="6 7" key="1">
    <citation type="submission" date="2025-05" db="UniProtKB">
        <authorList>
            <consortium name="RefSeq"/>
        </authorList>
    </citation>
    <scope>IDENTIFICATION</scope>
</reference>
<feature type="compositionally biased region" description="Polar residues" evidence="3">
    <location>
        <begin position="57"/>
        <end position="66"/>
    </location>
</feature>
<dbReference type="RefSeq" id="XP_005095941.1">
    <property type="nucleotide sequence ID" value="XM_005095884.3"/>
</dbReference>
<sequence>MSLSLDDKLLGEKVHYYCSSSEESDGEDSDERDDEDVNNSRVIKDSSAWSDGDRQAENNGIVTNTGPKGVLKDWREFKRLETEKREEQEKDKLSLAKKLTLTCRSHLNDEEEKDADAEFLAQLEDLEDEFLKEYRLKRIEEMRHALAEIPKFGKLISLTAHNFLEEVDGENPGVTIIVHIFEQHVPACETMNGCLGCLANEYPTIKFCRLSASDARMSFKFSEEGVPALLVYKNKELIGNFIRLGQEFGDDFYANDIESFLQEHSFLPSKESMYVIRDKTTGEIRGALQEDEDSGSDFDID</sequence>
<protein>
    <submittedName>
        <fullName evidence="6 7">Phosducin-like protein</fullName>
    </submittedName>
</protein>
<dbReference type="RefSeq" id="XP_005095942.1">
    <property type="nucleotide sequence ID" value="XM_005095885.3"/>
</dbReference>
<dbReference type="GeneID" id="101863257"/>
<dbReference type="InterPro" id="IPR023196">
    <property type="entry name" value="Phosducin_N_dom_sf"/>
</dbReference>
<accession>A0ABM0JKN4</accession>
<dbReference type="Gene3D" id="3.40.30.10">
    <property type="entry name" value="Glutaredoxin"/>
    <property type="match status" value="1"/>
</dbReference>
<dbReference type="Gene3D" id="1.10.168.10">
    <property type="entry name" value="Phosducin, domain 2"/>
    <property type="match status" value="1"/>
</dbReference>
<dbReference type="InterPro" id="IPR001200">
    <property type="entry name" value="Phosducin"/>
</dbReference>
<dbReference type="CDD" id="cd02987">
    <property type="entry name" value="Phd_like_Phd"/>
    <property type="match status" value="1"/>
</dbReference>
<evidence type="ECO:0000256" key="3">
    <source>
        <dbReference type="SAM" id="MobiDB-lite"/>
    </source>
</evidence>
<dbReference type="InterPro" id="IPR036249">
    <property type="entry name" value="Thioredoxin-like_sf"/>
</dbReference>
<gene>
    <name evidence="6 7" type="primary">LOC101863257</name>
</gene>
<evidence type="ECO:0000313" key="5">
    <source>
        <dbReference type="Proteomes" id="UP000694888"/>
    </source>
</evidence>
<keyword evidence="5" id="KW-1185">Reference proteome</keyword>
<dbReference type="PRINTS" id="PR00677">
    <property type="entry name" value="PHOSDUCIN"/>
</dbReference>